<dbReference type="EMBL" id="OA884983">
    <property type="protein sequence ID" value="CAD7281537.1"/>
    <property type="molecule type" value="Genomic_DNA"/>
</dbReference>
<evidence type="ECO:0000256" key="9">
    <source>
        <dbReference type="ARBA" id="ARBA00023315"/>
    </source>
</evidence>
<reference evidence="15" key="1">
    <citation type="submission" date="2020-11" db="EMBL/GenBank/DDBJ databases">
        <authorList>
            <person name="Tran Van P."/>
        </authorList>
    </citation>
    <scope>NUCLEOTIDE SEQUENCE</scope>
</reference>
<dbReference type="PANTHER" id="PTHR12497">
    <property type="entry name" value="TAZ PROTEIN TAFAZZIN"/>
    <property type="match status" value="1"/>
</dbReference>
<name>A0A7R9BWI2_9CRUS</name>
<proteinExistence type="inferred from homology"/>
<evidence type="ECO:0000256" key="7">
    <source>
        <dbReference type="ARBA" id="ARBA00023128"/>
    </source>
</evidence>
<protein>
    <recommendedName>
        <fullName evidence="13">Tafazzin family protein</fullName>
    </recommendedName>
</protein>
<dbReference type="SUPFAM" id="SSF69593">
    <property type="entry name" value="Glycerol-3-phosphate (1)-acyltransferase"/>
    <property type="match status" value="1"/>
</dbReference>
<evidence type="ECO:0000256" key="1">
    <source>
        <dbReference type="ARBA" id="ARBA00004137"/>
    </source>
</evidence>
<keyword evidence="3" id="KW-0808">Transferase</keyword>
<sequence length="179" mass="20770">MEETVSPIAFQWPFWDFERKTLFYRMRTSFAVSVKAMDFTVSRLAANDWVHIFPEGKVNLDKEWIRFKWGVGRLIAEPPICPLVLPMWLVNFDSILPNLDPPVNRPRLFKDVTIVVGRPIELSSFRDEVLQQKLGARGTRKLLTDKVEAEMKILKGLAVDLHEDKGGACERFRNYLYGD</sequence>
<dbReference type="GO" id="GO:0005741">
    <property type="term" value="C:mitochondrial outer membrane"/>
    <property type="evidence" value="ECO:0007669"/>
    <property type="project" value="UniProtKB-SubCell"/>
</dbReference>
<evidence type="ECO:0000313" key="15">
    <source>
        <dbReference type="EMBL" id="CAD7281537.1"/>
    </source>
</evidence>
<keyword evidence="16" id="KW-1185">Reference proteome</keyword>
<keyword evidence="7" id="KW-0496">Mitochondrion</keyword>
<keyword evidence="8" id="KW-0472">Membrane</keyword>
<dbReference type="AlphaFoldDB" id="A0A7R9BWI2"/>
<dbReference type="GO" id="GO:0007007">
    <property type="term" value="P:inner mitochondrial membrane organization"/>
    <property type="evidence" value="ECO:0007669"/>
    <property type="project" value="TreeGrafter"/>
</dbReference>
<feature type="domain" description="Phospholipid/glycerol acyltransferase" evidence="14">
    <location>
        <begin position="20"/>
        <end position="84"/>
    </location>
</feature>
<accession>A0A7R9BWI2</accession>
<evidence type="ECO:0000256" key="3">
    <source>
        <dbReference type="ARBA" id="ARBA00022679"/>
    </source>
</evidence>
<keyword evidence="9" id="KW-0012">Acyltransferase</keyword>
<keyword evidence="4" id="KW-1000">Mitochondrion outer membrane</keyword>
<evidence type="ECO:0000256" key="4">
    <source>
        <dbReference type="ARBA" id="ARBA00022787"/>
    </source>
</evidence>
<evidence type="ECO:0000256" key="10">
    <source>
        <dbReference type="ARBA" id="ARBA00024323"/>
    </source>
</evidence>
<keyword evidence="6" id="KW-0443">Lipid metabolism</keyword>
<keyword evidence="5" id="KW-0999">Mitochondrion inner membrane</keyword>
<dbReference type="PANTHER" id="PTHR12497:SF0">
    <property type="entry name" value="TAFAZZIN"/>
    <property type="match status" value="1"/>
</dbReference>
<dbReference type="GO" id="GO:0035965">
    <property type="term" value="P:cardiolipin acyl-chain remodeling"/>
    <property type="evidence" value="ECO:0007669"/>
    <property type="project" value="TreeGrafter"/>
</dbReference>
<dbReference type="InterPro" id="IPR000872">
    <property type="entry name" value="Tafazzin"/>
</dbReference>
<evidence type="ECO:0000256" key="6">
    <source>
        <dbReference type="ARBA" id="ARBA00023098"/>
    </source>
</evidence>
<dbReference type="InterPro" id="IPR002123">
    <property type="entry name" value="Plipid/glycerol_acylTrfase"/>
</dbReference>
<evidence type="ECO:0000256" key="2">
    <source>
        <dbReference type="ARBA" id="ARBA00010524"/>
    </source>
</evidence>
<gene>
    <name evidence="15" type="ORF">NMOB1V02_LOCUS9181</name>
</gene>
<dbReference type="OrthoDB" id="193467at2759"/>
<dbReference type="CDD" id="cd07989">
    <property type="entry name" value="LPLAT_AGPAT-like"/>
    <property type="match status" value="1"/>
</dbReference>
<evidence type="ECO:0000313" key="16">
    <source>
        <dbReference type="Proteomes" id="UP000678499"/>
    </source>
</evidence>
<organism evidence="15">
    <name type="scientific">Notodromas monacha</name>
    <dbReference type="NCBI Taxonomy" id="399045"/>
    <lineage>
        <taxon>Eukaryota</taxon>
        <taxon>Metazoa</taxon>
        <taxon>Ecdysozoa</taxon>
        <taxon>Arthropoda</taxon>
        <taxon>Crustacea</taxon>
        <taxon>Oligostraca</taxon>
        <taxon>Ostracoda</taxon>
        <taxon>Podocopa</taxon>
        <taxon>Podocopida</taxon>
        <taxon>Cypridocopina</taxon>
        <taxon>Cypridoidea</taxon>
        <taxon>Cyprididae</taxon>
        <taxon>Notodromas</taxon>
    </lineage>
</organism>
<comment type="similarity">
    <text evidence="2 13">Belongs to the taffazin family.</text>
</comment>
<dbReference type="EMBL" id="CAJPEX010002946">
    <property type="protein sequence ID" value="CAG0921689.1"/>
    <property type="molecule type" value="Genomic_DNA"/>
</dbReference>
<dbReference type="Pfam" id="PF01553">
    <property type="entry name" value="Acyltransferase"/>
    <property type="match status" value="1"/>
</dbReference>
<evidence type="ECO:0000256" key="11">
    <source>
        <dbReference type="ARBA" id="ARBA00047906"/>
    </source>
</evidence>
<dbReference type="GO" id="GO:0005743">
    <property type="term" value="C:mitochondrial inner membrane"/>
    <property type="evidence" value="ECO:0007669"/>
    <property type="project" value="UniProtKB-SubCell"/>
</dbReference>
<evidence type="ECO:0000256" key="5">
    <source>
        <dbReference type="ARBA" id="ARBA00022792"/>
    </source>
</evidence>
<dbReference type="GO" id="GO:0047184">
    <property type="term" value="F:1-acylglycerophosphocholine O-acyltransferase activity"/>
    <property type="evidence" value="ECO:0007669"/>
    <property type="project" value="TreeGrafter"/>
</dbReference>
<evidence type="ECO:0000259" key="14">
    <source>
        <dbReference type="Pfam" id="PF01553"/>
    </source>
</evidence>
<evidence type="ECO:0000256" key="13">
    <source>
        <dbReference type="RuleBase" id="RU365062"/>
    </source>
</evidence>
<comment type="catalytic activity">
    <reaction evidence="12">
        <text>1,2-di-(9Z-octadecenoyl)-sn-glycero-3-phosphocholine + 1-hexadecanoyl-sn-glycero-3-phosphocholine = 1-hexadecanoyl-2-(9Z-octadecenoyl)-sn-glycero-3-phosphocholine + 1-(9Z-octadecenoyl)-sn-glycero-3-phosphocholine</text>
        <dbReference type="Rhea" id="RHEA:43816"/>
        <dbReference type="ChEBI" id="CHEBI:28610"/>
        <dbReference type="ChEBI" id="CHEBI:72998"/>
        <dbReference type="ChEBI" id="CHEBI:73001"/>
        <dbReference type="ChEBI" id="CHEBI:74669"/>
    </reaction>
    <physiologicalReaction direction="left-to-right" evidence="12">
        <dbReference type="Rhea" id="RHEA:43817"/>
    </physiologicalReaction>
    <physiologicalReaction direction="right-to-left" evidence="12">
        <dbReference type="Rhea" id="RHEA:43818"/>
    </physiologicalReaction>
</comment>
<comment type="subcellular location">
    <subcellularLocation>
        <location evidence="1">Mitochondrion inner membrane</location>
        <topology evidence="1">Peripheral membrane protein</topology>
        <orientation evidence="1">Intermembrane side</orientation>
    </subcellularLocation>
    <subcellularLocation>
        <location evidence="10">Mitochondrion outer membrane</location>
        <topology evidence="10">Peripheral membrane protein</topology>
        <orientation evidence="10">Intermembrane side</orientation>
    </subcellularLocation>
</comment>
<comment type="catalytic activity">
    <reaction evidence="11">
        <text>1'-[1,2-diacyl-sn-glycero-3-phospho],3'-[1-acyl-sn-glycero-3-phospho]-glycerol + a 1,2-diacyl-sn-glycero-3-phosphocholine = a cardiolipin + a 1-acyl-sn-glycero-3-phosphocholine</text>
        <dbReference type="Rhea" id="RHEA:33731"/>
        <dbReference type="ChEBI" id="CHEBI:57643"/>
        <dbReference type="ChEBI" id="CHEBI:58168"/>
        <dbReference type="ChEBI" id="CHEBI:62237"/>
        <dbReference type="ChEBI" id="CHEBI:64743"/>
    </reaction>
    <physiologicalReaction direction="left-to-right" evidence="11">
        <dbReference type="Rhea" id="RHEA:33732"/>
    </physiologicalReaction>
    <physiologicalReaction direction="right-to-left" evidence="11">
        <dbReference type="Rhea" id="RHEA:33733"/>
    </physiologicalReaction>
</comment>
<evidence type="ECO:0000256" key="12">
    <source>
        <dbReference type="ARBA" id="ARBA00049543"/>
    </source>
</evidence>
<dbReference type="Proteomes" id="UP000678499">
    <property type="component" value="Unassembled WGS sequence"/>
</dbReference>
<evidence type="ECO:0000256" key="8">
    <source>
        <dbReference type="ARBA" id="ARBA00023136"/>
    </source>
</evidence>
<dbReference type="PRINTS" id="PR00979">
    <property type="entry name" value="TAFAZZIN"/>
</dbReference>